<keyword evidence="9 14" id="KW-0274">FAD</keyword>
<keyword evidence="8 14" id="KW-0418">Kinase</keyword>
<dbReference type="GO" id="GO:0003919">
    <property type="term" value="F:FMN adenylyltransferase activity"/>
    <property type="evidence" value="ECO:0007669"/>
    <property type="project" value="UniProtKB-UniRule"/>
</dbReference>
<evidence type="ECO:0000256" key="6">
    <source>
        <dbReference type="ARBA" id="ARBA00022695"/>
    </source>
</evidence>
<keyword evidence="17" id="KW-1185">Reference proteome</keyword>
<comment type="catalytic activity">
    <reaction evidence="12 14">
        <text>riboflavin + ATP = FMN + ADP + H(+)</text>
        <dbReference type="Rhea" id="RHEA:14357"/>
        <dbReference type="ChEBI" id="CHEBI:15378"/>
        <dbReference type="ChEBI" id="CHEBI:30616"/>
        <dbReference type="ChEBI" id="CHEBI:57986"/>
        <dbReference type="ChEBI" id="CHEBI:58210"/>
        <dbReference type="ChEBI" id="CHEBI:456216"/>
        <dbReference type="EC" id="2.7.1.26"/>
    </reaction>
</comment>
<dbReference type="UniPathway" id="UPA00277">
    <property type="reaction ID" value="UER00407"/>
</dbReference>
<keyword evidence="11" id="KW-0511">Multifunctional enzyme</keyword>
<dbReference type="SMART" id="SM00904">
    <property type="entry name" value="Flavokinase"/>
    <property type="match status" value="1"/>
</dbReference>
<evidence type="ECO:0000256" key="5">
    <source>
        <dbReference type="ARBA" id="ARBA00022679"/>
    </source>
</evidence>
<dbReference type="GO" id="GO:0006747">
    <property type="term" value="P:FAD biosynthetic process"/>
    <property type="evidence" value="ECO:0007669"/>
    <property type="project" value="UniProtKB-UniRule"/>
</dbReference>
<dbReference type="GO" id="GO:0009398">
    <property type="term" value="P:FMN biosynthetic process"/>
    <property type="evidence" value="ECO:0007669"/>
    <property type="project" value="UniProtKB-UniRule"/>
</dbReference>
<dbReference type="GO" id="GO:0008531">
    <property type="term" value="F:riboflavin kinase activity"/>
    <property type="evidence" value="ECO:0007669"/>
    <property type="project" value="UniProtKB-UniRule"/>
</dbReference>
<evidence type="ECO:0000256" key="3">
    <source>
        <dbReference type="ARBA" id="ARBA00022630"/>
    </source>
</evidence>
<evidence type="ECO:0000256" key="7">
    <source>
        <dbReference type="ARBA" id="ARBA00022741"/>
    </source>
</evidence>
<protein>
    <recommendedName>
        <fullName evidence="14">Riboflavin biosynthesis protein</fullName>
    </recommendedName>
    <domain>
        <recommendedName>
            <fullName evidence="14">Riboflavin kinase</fullName>
            <ecNumber evidence="14">2.7.1.26</ecNumber>
        </recommendedName>
        <alternativeName>
            <fullName evidence="14">Flavokinase</fullName>
        </alternativeName>
    </domain>
    <domain>
        <recommendedName>
            <fullName evidence="14">FMN adenylyltransferase</fullName>
            <ecNumber evidence="14">2.7.7.2</ecNumber>
        </recommendedName>
        <alternativeName>
            <fullName evidence="14">FAD pyrophosphorylase</fullName>
        </alternativeName>
        <alternativeName>
            <fullName evidence="14">FAD synthase</fullName>
        </alternativeName>
    </domain>
</protein>
<accession>A0A3N5C6C5</accession>
<evidence type="ECO:0000256" key="4">
    <source>
        <dbReference type="ARBA" id="ARBA00022643"/>
    </source>
</evidence>
<dbReference type="Gene3D" id="3.40.50.620">
    <property type="entry name" value="HUPs"/>
    <property type="match status" value="1"/>
</dbReference>
<dbReference type="InterPro" id="IPR015865">
    <property type="entry name" value="Riboflavin_kinase_bac/euk"/>
</dbReference>
<dbReference type="InterPro" id="IPR015864">
    <property type="entry name" value="FAD_synthase"/>
</dbReference>
<evidence type="ECO:0000256" key="11">
    <source>
        <dbReference type="ARBA" id="ARBA00023268"/>
    </source>
</evidence>
<dbReference type="NCBIfam" id="NF004162">
    <property type="entry name" value="PRK05627.1-5"/>
    <property type="match status" value="1"/>
</dbReference>
<feature type="domain" description="Riboflavin kinase" evidence="15">
    <location>
        <begin position="183"/>
        <end position="312"/>
    </location>
</feature>
<dbReference type="Proteomes" id="UP000277108">
    <property type="component" value="Unassembled WGS sequence"/>
</dbReference>
<dbReference type="UniPathway" id="UPA00276">
    <property type="reaction ID" value="UER00406"/>
</dbReference>
<dbReference type="SUPFAM" id="SSF82114">
    <property type="entry name" value="Riboflavin kinase-like"/>
    <property type="match status" value="1"/>
</dbReference>
<keyword evidence="5 14" id="KW-0808">Transferase</keyword>
<dbReference type="InterPro" id="IPR023468">
    <property type="entry name" value="Riboflavin_kinase"/>
</dbReference>
<keyword evidence="7 14" id="KW-0547">Nucleotide-binding</keyword>
<dbReference type="GO" id="GO:0005524">
    <property type="term" value="F:ATP binding"/>
    <property type="evidence" value="ECO:0007669"/>
    <property type="project" value="UniProtKB-UniRule"/>
</dbReference>
<dbReference type="NCBIfam" id="TIGR00125">
    <property type="entry name" value="cyt_tran_rel"/>
    <property type="match status" value="1"/>
</dbReference>
<dbReference type="Gene3D" id="2.40.30.30">
    <property type="entry name" value="Riboflavin kinase-like"/>
    <property type="match status" value="1"/>
</dbReference>
<dbReference type="EC" id="2.7.7.2" evidence="14"/>
<dbReference type="PANTHER" id="PTHR22749:SF6">
    <property type="entry name" value="RIBOFLAVIN KINASE"/>
    <property type="match status" value="1"/>
</dbReference>
<dbReference type="InterPro" id="IPR004821">
    <property type="entry name" value="Cyt_trans-like"/>
</dbReference>
<evidence type="ECO:0000256" key="10">
    <source>
        <dbReference type="ARBA" id="ARBA00022840"/>
    </source>
</evidence>
<dbReference type="EC" id="2.7.1.26" evidence="14"/>
<keyword evidence="4 14" id="KW-0288">FMN</keyword>
<keyword evidence="6 14" id="KW-0548">Nucleotidyltransferase</keyword>
<comment type="pathway">
    <text evidence="2 14">Cofactor biosynthesis; FMN biosynthesis; FMN from riboflavin (ATP route): step 1/1.</text>
</comment>
<evidence type="ECO:0000313" key="17">
    <source>
        <dbReference type="Proteomes" id="UP000277108"/>
    </source>
</evidence>
<name>A0A3N5C6C5_9BACL</name>
<evidence type="ECO:0000256" key="1">
    <source>
        <dbReference type="ARBA" id="ARBA00004726"/>
    </source>
</evidence>
<evidence type="ECO:0000256" key="8">
    <source>
        <dbReference type="ARBA" id="ARBA00022777"/>
    </source>
</evidence>
<dbReference type="FunFam" id="2.40.30.30:FF:000004">
    <property type="entry name" value="Riboflavin biosynthesis protein"/>
    <property type="match status" value="1"/>
</dbReference>
<dbReference type="NCBIfam" id="NF004160">
    <property type="entry name" value="PRK05627.1-3"/>
    <property type="match status" value="1"/>
</dbReference>
<proteinExistence type="inferred from homology"/>
<gene>
    <name evidence="16" type="ORF">EDD62_0514</name>
</gene>
<keyword evidence="3 14" id="KW-0285">Flavoprotein</keyword>
<dbReference type="CDD" id="cd02064">
    <property type="entry name" value="FAD_synthetase_N"/>
    <property type="match status" value="1"/>
</dbReference>
<evidence type="ECO:0000313" key="16">
    <source>
        <dbReference type="EMBL" id="RPF57878.1"/>
    </source>
</evidence>
<sequence>MKTIVMQNPLKEKYDHDDIAVAIGFFDGIHLGHQQVIHKMIDIAEEKQLKKAVMTFDPHPSVVLNHEMKRTTYVTPIEEKKEIFACMGIDYLFIIPFTSSFANMSEQNFIRDYFTLNHVKHVIAGFDFTYGKYGKGNMLKLEDDKDGFEVTMVQKEMIDDDKISTTNILKALKSGETKRANAMLGRPYSIKGFVVQGEKRGRTIGFRTANVMPKEDYVIPKVGVHAVRFKLLSQNKTYNGVCNVGYKPTFNDPSVNQLTIEVNIFEFDESIYGESVEVEWYEFIRDEKKFDGIDALIEQIQQDVIQSKQILSNV</sequence>
<dbReference type="PANTHER" id="PTHR22749">
    <property type="entry name" value="RIBOFLAVIN KINASE/FMN ADENYLYLTRANSFERASE"/>
    <property type="match status" value="1"/>
</dbReference>
<evidence type="ECO:0000256" key="13">
    <source>
        <dbReference type="ARBA" id="ARBA00049494"/>
    </source>
</evidence>
<evidence type="ECO:0000259" key="15">
    <source>
        <dbReference type="SMART" id="SM00904"/>
    </source>
</evidence>
<evidence type="ECO:0000256" key="9">
    <source>
        <dbReference type="ARBA" id="ARBA00022827"/>
    </source>
</evidence>
<dbReference type="OrthoDB" id="9803667at2"/>
<dbReference type="InterPro" id="IPR023465">
    <property type="entry name" value="Riboflavin_kinase_dom_sf"/>
</dbReference>
<comment type="pathway">
    <text evidence="1 14">Cofactor biosynthesis; FAD biosynthesis; FAD from FMN: step 1/1.</text>
</comment>
<dbReference type="RefSeq" id="WP_123807408.1">
    <property type="nucleotide sequence ID" value="NZ_RKRK01000002.1"/>
</dbReference>
<comment type="caution">
    <text evidence="16">The sequence shown here is derived from an EMBL/GenBank/DDBJ whole genome shotgun (WGS) entry which is preliminary data.</text>
</comment>
<dbReference type="NCBIfam" id="TIGR00083">
    <property type="entry name" value="ribF"/>
    <property type="match status" value="1"/>
</dbReference>
<evidence type="ECO:0000256" key="12">
    <source>
        <dbReference type="ARBA" id="ARBA00047880"/>
    </source>
</evidence>
<dbReference type="SUPFAM" id="SSF52374">
    <property type="entry name" value="Nucleotidylyl transferase"/>
    <property type="match status" value="1"/>
</dbReference>
<keyword evidence="10 14" id="KW-0067">ATP-binding</keyword>
<comment type="similarity">
    <text evidence="14">Belongs to the ribF family.</text>
</comment>
<dbReference type="InterPro" id="IPR002606">
    <property type="entry name" value="Riboflavin_kinase_bac"/>
</dbReference>
<dbReference type="InterPro" id="IPR014729">
    <property type="entry name" value="Rossmann-like_a/b/a_fold"/>
</dbReference>
<evidence type="ECO:0000256" key="2">
    <source>
        <dbReference type="ARBA" id="ARBA00005201"/>
    </source>
</evidence>
<evidence type="ECO:0000256" key="14">
    <source>
        <dbReference type="PIRNR" id="PIRNR004491"/>
    </source>
</evidence>
<dbReference type="GO" id="GO:0009231">
    <property type="term" value="P:riboflavin biosynthetic process"/>
    <property type="evidence" value="ECO:0007669"/>
    <property type="project" value="InterPro"/>
</dbReference>
<dbReference type="Pfam" id="PF01687">
    <property type="entry name" value="Flavokinase"/>
    <property type="match status" value="1"/>
</dbReference>
<comment type="catalytic activity">
    <reaction evidence="13 14">
        <text>FMN + ATP + H(+) = FAD + diphosphate</text>
        <dbReference type="Rhea" id="RHEA:17237"/>
        <dbReference type="ChEBI" id="CHEBI:15378"/>
        <dbReference type="ChEBI" id="CHEBI:30616"/>
        <dbReference type="ChEBI" id="CHEBI:33019"/>
        <dbReference type="ChEBI" id="CHEBI:57692"/>
        <dbReference type="ChEBI" id="CHEBI:58210"/>
        <dbReference type="EC" id="2.7.7.2"/>
    </reaction>
</comment>
<dbReference type="PIRSF" id="PIRSF004491">
    <property type="entry name" value="FAD_Synth"/>
    <property type="match status" value="1"/>
</dbReference>
<dbReference type="FunFam" id="3.40.50.620:FF:000021">
    <property type="entry name" value="Riboflavin biosynthesis protein"/>
    <property type="match status" value="1"/>
</dbReference>
<organism evidence="16 17">
    <name type="scientific">Abyssicoccus albus</name>
    <dbReference type="NCBI Taxonomy" id="1817405"/>
    <lineage>
        <taxon>Bacteria</taxon>
        <taxon>Bacillati</taxon>
        <taxon>Bacillota</taxon>
        <taxon>Bacilli</taxon>
        <taxon>Bacillales</taxon>
        <taxon>Abyssicoccaceae</taxon>
    </lineage>
</organism>
<dbReference type="Pfam" id="PF06574">
    <property type="entry name" value="FAD_syn"/>
    <property type="match status" value="1"/>
</dbReference>
<dbReference type="AlphaFoldDB" id="A0A3N5C6C5"/>
<dbReference type="EMBL" id="RKRK01000002">
    <property type="protein sequence ID" value="RPF57878.1"/>
    <property type="molecule type" value="Genomic_DNA"/>
</dbReference>
<reference evidence="16 17" key="1">
    <citation type="submission" date="2018-11" db="EMBL/GenBank/DDBJ databases">
        <title>Genomic Encyclopedia of Type Strains, Phase IV (KMG-IV): sequencing the most valuable type-strain genomes for metagenomic binning, comparative biology and taxonomic classification.</title>
        <authorList>
            <person name="Goeker M."/>
        </authorList>
    </citation>
    <scope>NUCLEOTIDE SEQUENCE [LARGE SCALE GENOMIC DNA]</scope>
    <source>
        <strain evidence="16 17">DSM 29158</strain>
    </source>
</reference>